<reference evidence="1 2" key="1">
    <citation type="journal article" date="2018" name="Mol. Biol. Evol.">
        <title>Broad Genomic Sampling Reveals a Smut Pathogenic Ancestry of the Fungal Clade Ustilaginomycotina.</title>
        <authorList>
            <person name="Kijpornyongpan T."/>
            <person name="Mondo S.J."/>
            <person name="Barry K."/>
            <person name="Sandor L."/>
            <person name="Lee J."/>
            <person name="Lipzen A."/>
            <person name="Pangilinan J."/>
            <person name="LaButti K."/>
            <person name="Hainaut M."/>
            <person name="Henrissat B."/>
            <person name="Grigoriev I.V."/>
            <person name="Spatafora J.W."/>
            <person name="Aime M.C."/>
        </authorList>
    </citation>
    <scope>NUCLEOTIDE SEQUENCE [LARGE SCALE GENOMIC DNA]</scope>
    <source>
        <strain evidence="1 2">MCA 5214</strain>
    </source>
</reference>
<keyword evidence="2" id="KW-1185">Reference proteome</keyword>
<dbReference type="Proteomes" id="UP000245884">
    <property type="component" value="Unassembled WGS sequence"/>
</dbReference>
<dbReference type="RefSeq" id="XP_025365403.1">
    <property type="nucleotide sequence ID" value="XM_025507598.1"/>
</dbReference>
<evidence type="ECO:0000313" key="2">
    <source>
        <dbReference type="Proteomes" id="UP000245884"/>
    </source>
</evidence>
<gene>
    <name evidence="1" type="ORF">BDZ90DRAFT_24747</name>
</gene>
<dbReference type="AlphaFoldDB" id="A0A316V2J7"/>
<proteinExistence type="predicted"/>
<protein>
    <submittedName>
        <fullName evidence="1">Uncharacterized protein</fullName>
    </submittedName>
</protein>
<evidence type="ECO:0000313" key="1">
    <source>
        <dbReference type="EMBL" id="PWN30791.1"/>
    </source>
</evidence>
<accession>A0A316V2J7</accession>
<sequence length="154" mass="16614">MTSAWPSARSRALPVMWPSSRIAVRSATRAVTPAPGRPDWTSRVSSARRFTDREELPMMKAYLSSFLPDEKASYLTPSPGAPTVISALGISRTALAPITMIVPFKAIILKAPSALSSSTVEPADSPFEEERGRCGVAFFTPQSAEDTHALEYAT</sequence>
<dbReference type="EMBL" id="KZ819662">
    <property type="protein sequence ID" value="PWN30791.1"/>
    <property type="molecule type" value="Genomic_DNA"/>
</dbReference>
<name>A0A316V2J7_9BASI</name>
<organism evidence="1 2">
    <name type="scientific">Jaminaea rosea</name>
    <dbReference type="NCBI Taxonomy" id="1569628"/>
    <lineage>
        <taxon>Eukaryota</taxon>
        <taxon>Fungi</taxon>
        <taxon>Dikarya</taxon>
        <taxon>Basidiomycota</taxon>
        <taxon>Ustilaginomycotina</taxon>
        <taxon>Exobasidiomycetes</taxon>
        <taxon>Microstromatales</taxon>
        <taxon>Microstromatales incertae sedis</taxon>
        <taxon>Jaminaea</taxon>
    </lineage>
</organism>
<dbReference type="GeneID" id="37029421"/>